<reference evidence="3 4" key="1">
    <citation type="submission" date="2020-03" db="EMBL/GenBank/DDBJ databases">
        <title>Hydrogenophaga sp. nov. isolated from cyanobacterial mat.</title>
        <authorList>
            <person name="Thorat V."/>
            <person name="Kirdat K."/>
            <person name="Tiwarekar B."/>
            <person name="Costa E.D."/>
            <person name="Yadav A."/>
        </authorList>
    </citation>
    <scope>NUCLEOTIDE SEQUENCE [LARGE SCALE GENOMIC DNA]</scope>
    <source>
        <strain evidence="3 4">BA0156</strain>
    </source>
</reference>
<dbReference type="Gene3D" id="3.90.930.1">
    <property type="match status" value="1"/>
</dbReference>
<dbReference type="AlphaFoldDB" id="A0A6G8ILP2"/>
<evidence type="ECO:0008006" key="5">
    <source>
        <dbReference type="Google" id="ProtNLM"/>
    </source>
</evidence>
<keyword evidence="2" id="KW-0732">Signal</keyword>
<feature type="chain" id="PRO_5026042820" description="MORN repeat variant" evidence="2">
    <location>
        <begin position="24"/>
        <end position="375"/>
    </location>
</feature>
<organism evidence="3 4">
    <name type="scientific">Hydrogenophaga crocea</name>
    <dbReference type="NCBI Taxonomy" id="2716225"/>
    <lineage>
        <taxon>Bacteria</taxon>
        <taxon>Pseudomonadati</taxon>
        <taxon>Pseudomonadota</taxon>
        <taxon>Betaproteobacteria</taxon>
        <taxon>Burkholderiales</taxon>
        <taxon>Comamonadaceae</taxon>
        <taxon>Hydrogenophaga</taxon>
    </lineage>
</organism>
<accession>A0A6G8ILP2</accession>
<feature type="compositionally biased region" description="Basic and acidic residues" evidence="1">
    <location>
        <begin position="294"/>
        <end position="305"/>
    </location>
</feature>
<evidence type="ECO:0000313" key="4">
    <source>
        <dbReference type="Proteomes" id="UP000503162"/>
    </source>
</evidence>
<proteinExistence type="predicted"/>
<protein>
    <recommendedName>
        <fullName evidence="5">MORN repeat variant</fullName>
    </recommendedName>
</protein>
<dbReference type="Proteomes" id="UP000503162">
    <property type="component" value="Chromosome"/>
</dbReference>
<dbReference type="KEGG" id="hcz:G9Q37_18655"/>
<gene>
    <name evidence="3" type="ORF">G9Q37_18655</name>
</gene>
<dbReference type="RefSeq" id="WP_166229627.1">
    <property type="nucleotide sequence ID" value="NZ_CP049989.1"/>
</dbReference>
<feature type="region of interest" description="Disordered" evidence="1">
    <location>
        <begin position="286"/>
        <end position="306"/>
    </location>
</feature>
<dbReference type="Pfam" id="PF07661">
    <property type="entry name" value="MORN_2"/>
    <property type="match status" value="1"/>
</dbReference>
<feature type="signal peptide" evidence="2">
    <location>
        <begin position="1"/>
        <end position="23"/>
    </location>
</feature>
<evidence type="ECO:0000256" key="2">
    <source>
        <dbReference type="SAM" id="SignalP"/>
    </source>
</evidence>
<dbReference type="InterPro" id="IPR011652">
    <property type="entry name" value="MORN_2"/>
</dbReference>
<evidence type="ECO:0000313" key="3">
    <source>
        <dbReference type="EMBL" id="QIM54039.1"/>
    </source>
</evidence>
<keyword evidence="4" id="KW-1185">Reference proteome</keyword>
<name>A0A6G8ILP2_9BURK</name>
<dbReference type="SUPFAM" id="SSF82185">
    <property type="entry name" value="Histone H3 K4-specific methyltransferase SET7/9 N-terminal domain"/>
    <property type="match status" value="2"/>
</dbReference>
<evidence type="ECO:0000256" key="1">
    <source>
        <dbReference type="SAM" id="MobiDB-lite"/>
    </source>
</evidence>
<dbReference type="EMBL" id="CP049989">
    <property type="protein sequence ID" value="QIM54039.1"/>
    <property type="molecule type" value="Genomic_DNA"/>
</dbReference>
<sequence length="375" mass="42351">MRREPVFALVALAAALSGPPAQAVPRCELNGESVNPNNGHTTAGKSGVMRCTDGDGMVRLREQTLRDGRFVGPVVVVTADGERREFSVNERGNRHGVARTFDARGTLRQEENLDDGSAVGVQKTFAEAGYLQTLRFVADRRTLLSIGYLADGTLSELRCAPVSLVPQDREVCGHAGRAAEVTLYREPGKPSGSVSHLQGQLQRQTVLDREGRLVRDETLREGRRVKRVYYASGRPRSETDFIERDPNGPGGREGVAREWHESGQLTQETHWAEGYEQRVQQWYLNGQPKLRQQTRREGRDQERTTESFWDNGRPAAVNTERNGRLWGWQKYFSEDGVLLREDEHGERGLLLRRKRYNAQGVLEREERFLEDGSRI</sequence>